<reference evidence="14" key="1">
    <citation type="submission" date="2015-02" db="EMBL/GenBank/DDBJ databases">
        <title>Draft Genome of Frankia sp. CpI1-S.</title>
        <authorList>
            <person name="Oshone R.T."/>
            <person name="Ngom M."/>
            <person name="Ghodhbane-Gtari F."/>
            <person name="Gtari M."/>
            <person name="Morris K."/>
            <person name="Thomas K."/>
            <person name="Sen A."/>
            <person name="Tisa L.S."/>
        </authorList>
    </citation>
    <scope>NUCLEOTIDE SEQUENCE [LARGE SCALE GENOMIC DNA]</scope>
    <source>
        <strain evidence="14">CpI1-S</strain>
    </source>
</reference>
<evidence type="ECO:0000313" key="13">
    <source>
        <dbReference type="EMBL" id="KJE22720.1"/>
    </source>
</evidence>
<dbReference type="Gene3D" id="1.10.3720.10">
    <property type="entry name" value="MetI-like"/>
    <property type="match status" value="1"/>
</dbReference>
<keyword evidence="4 10" id="KW-1003">Cell membrane</keyword>
<dbReference type="InterPro" id="IPR011867">
    <property type="entry name" value="ModB_ABC"/>
</dbReference>
<keyword evidence="5 10" id="KW-0500">Molybdenum</keyword>
<dbReference type="PATRIC" id="fig|1502723.3.peg.2037"/>
<dbReference type="GO" id="GO:0005886">
    <property type="term" value="C:plasma membrane"/>
    <property type="evidence" value="ECO:0007669"/>
    <property type="project" value="UniProtKB-SubCell"/>
</dbReference>
<evidence type="ECO:0000256" key="11">
    <source>
        <dbReference type="SAM" id="MobiDB-lite"/>
    </source>
</evidence>
<evidence type="ECO:0000256" key="9">
    <source>
        <dbReference type="RuleBase" id="RU363032"/>
    </source>
</evidence>
<protein>
    <recommendedName>
        <fullName evidence="10">Molybdenum transport system permease</fullName>
    </recommendedName>
</protein>
<dbReference type="NCBIfam" id="TIGR01581">
    <property type="entry name" value="Mo_ABC_porter"/>
    <property type="match status" value="1"/>
</dbReference>
<feature type="transmembrane region" description="Helical" evidence="9">
    <location>
        <begin position="34"/>
        <end position="58"/>
    </location>
</feature>
<evidence type="ECO:0000259" key="12">
    <source>
        <dbReference type="PROSITE" id="PS50928"/>
    </source>
</evidence>
<keyword evidence="8 9" id="KW-0472">Membrane</keyword>
<evidence type="ECO:0000313" key="14">
    <source>
        <dbReference type="Proteomes" id="UP000032545"/>
    </source>
</evidence>
<evidence type="ECO:0000256" key="6">
    <source>
        <dbReference type="ARBA" id="ARBA00022692"/>
    </source>
</evidence>
<evidence type="ECO:0000256" key="1">
    <source>
        <dbReference type="ARBA" id="ARBA00004651"/>
    </source>
</evidence>
<organism evidence="13 14">
    <name type="scientific">Frankia torreyi</name>
    <dbReference type="NCBI Taxonomy" id="1856"/>
    <lineage>
        <taxon>Bacteria</taxon>
        <taxon>Bacillati</taxon>
        <taxon>Actinomycetota</taxon>
        <taxon>Actinomycetes</taxon>
        <taxon>Frankiales</taxon>
        <taxon>Frankiaceae</taxon>
        <taxon>Frankia</taxon>
    </lineage>
</organism>
<evidence type="ECO:0000256" key="3">
    <source>
        <dbReference type="ARBA" id="ARBA00022448"/>
    </source>
</evidence>
<gene>
    <name evidence="13" type="ORF">FF36_02899</name>
</gene>
<dbReference type="InterPro" id="IPR006469">
    <property type="entry name" value="NifC_ABC_porter"/>
</dbReference>
<evidence type="ECO:0000256" key="7">
    <source>
        <dbReference type="ARBA" id="ARBA00022989"/>
    </source>
</evidence>
<keyword evidence="3 9" id="KW-0813">Transport</keyword>
<accession>A0A0D8BFB2</accession>
<sequence length="290" mass="30759">MTPNLMTPDATTPDPRRLPWRRRERGGHRGGHGLPLWTVPPALLGVMFLVLPLVGLLVNVPWTAVPVQLRAPDVRSALYLSLICPIGSTLIAIVLGVPLAWLLARGRFPGRGLVRGLVTLPMILPPVVGGVALLYAFGRGGLVGRWGYREFGISLPYTTLGVMVASAFVSMPFLVLAVEAGIVQTGVRYEEAAETLGAGRLMVLRRITLPMLAPSLGAGATLCWARALGELGATLTFAGNLSGTTQTTPLAVFIALQTRPQDAVVLSLVLFVLSLGALLALRGRRMVGNP</sequence>
<keyword evidence="14" id="KW-1185">Reference proteome</keyword>
<dbReference type="PANTHER" id="PTHR30183:SF3">
    <property type="entry name" value="MOLYBDENUM TRANSPORT SYSTEM PERMEASE PROTEIN MODB"/>
    <property type="match status" value="1"/>
</dbReference>
<feature type="transmembrane region" description="Helical" evidence="9">
    <location>
        <begin position="78"/>
        <end position="104"/>
    </location>
</feature>
<evidence type="ECO:0000256" key="4">
    <source>
        <dbReference type="ARBA" id="ARBA00022475"/>
    </source>
</evidence>
<feature type="region of interest" description="Disordered" evidence="11">
    <location>
        <begin position="1"/>
        <end position="28"/>
    </location>
</feature>
<feature type="transmembrane region" description="Helical" evidence="9">
    <location>
        <begin position="157"/>
        <end position="178"/>
    </location>
</feature>
<dbReference type="EMBL" id="JYFN01000020">
    <property type="protein sequence ID" value="KJE22720.1"/>
    <property type="molecule type" value="Genomic_DNA"/>
</dbReference>
<comment type="similarity">
    <text evidence="2 10">Belongs to the binding-protein-dependent transport system permease family. CysTW subfamily.</text>
</comment>
<evidence type="ECO:0000256" key="8">
    <source>
        <dbReference type="ARBA" id="ARBA00023136"/>
    </source>
</evidence>
<dbReference type="SUPFAM" id="SSF161098">
    <property type="entry name" value="MetI-like"/>
    <property type="match status" value="1"/>
</dbReference>
<feature type="transmembrane region" description="Helical" evidence="9">
    <location>
        <begin position="116"/>
        <end position="137"/>
    </location>
</feature>
<evidence type="ECO:0000256" key="2">
    <source>
        <dbReference type="ARBA" id="ARBA00007069"/>
    </source>
</evidence>
<reference evidence="13 14" key="2">
    <citation type="journal article" date="2016" name="Genome Announc.">
        <title>Permanent Draft Genome Sequences for Two Variants of Frankia sp. Strain CpI1, the First Frankia Strain Isolated from Root Nodules of Comptonia peregrina.</title>
        <authorList>
            <person name="Oshone R."/>
            <person name="Hurst S.G.IV."/>
            <person name="Abebe-Akele F."/>
            <person name="Simpson S."/>
            <person name="Morris K."/>
            <person name="Thomas W.K."/>
            <person name="Tisa L.S."/>
        </authorList>
    </citation>
    <scope>NUCLEOTIDE SEQUENCE [LARGE SCALE GENOMIC DNA]</scope>
    <source>
        <strain evidence="14">CpI1-S</strain>
    </source>
</reference>
<dbReference type="GO" id="GO:0015098">
    <property type="term" value="F:molybdate ion transmembrane transporter activity"/>
    <property type="evidence" value="ECO:0007669"/>
    <property type="project" value="UniProtKB-UniRule"/>
</dbReference>
<comment type="caution">
    <text evidence="13">The sequence shown here is derived from an EMBL/GenBank/DDBJ whole genome shotgun (WGS) entry which is preliminary data.</text>
</comment>
<dbReference type="InterPro" id="IPR000515">
    <property type="entry name" value="MetI-like"/>
</dbReference>
<dbReference type="AlphaFoldDB" id="A0A0D8BFB2"/>
<dbReference type="CDD" id="cd06261">
    <property type="entry name" value="TM_PBP2"/>
    <property type="match status" value="1"/>
</dbReference>
<name>A0A0D8BFB2_9ACTN</name>
<dbReference type="PANTHER" id="PTHR30183">
    <property type="entry name" value="MOLYBDENUM TRANSPORT SYSTEM PERMEASE PROTEIN MODB"/>
    <property type="match status" value="1"/>
</dbReference>
<dbReference type="Proteomes" id="UP000032545">
    <property type="component" value="Unassembled WGS sequence"/>
</dbReference>
<keyword evidence="6 9" id="KW-0812">Transmembrane</keyword>
<feature type="domain" description="ABC transmembrane type-1" evidence="12">
    <location>
        <begin position="78"/>
        <end position="281"/>
    </location>
</feature>
<evidence type="ECO:0000256" key="10">
    <source>
        <dbReference type="RuleBase" id="RU365097"/>
    </source>
</evidence>
<evidence type="ECO:0000256" key="5">
    <source>
        <dbReference type="ARBA" id="ARBA00022505"/>
    </source>
</evidence>
<feature type="compositionally biased region" description="Basic residues" evidence="11">
    <location>
        <begin position="18"/>
        <end position="28"/>
    </location>
</feature>
<dbReference type="NCBIfam" id="TIGR02141">
    <property type="entry name" value="modB_ABC"/>
    <property type="match status" value="1"/>
</dbReference>
<keyword evidence="7 9" id="KW-1133">Transmembrane helix</keyword>
<dbReference type="PROSITE" id="PS50928">
    <property type="entry name" value="ABC_TM1"/>
    <property type="match status" value="1"/>
</dbReference>
<proteinExistence type="inferred from homology"/>
<dbReference type="OrthoDB" id="9774448at2"/>
<comment type="function">
    <text evidence="10">Part of the binding-protein-dependent transport system for molybdenum; probably responsible for the translocation of the substrate across the membrane.</text>
</comment>
<comment type="subcellular location">
    <subcellularLocation>
        <location evidence="1 9">Cell membrane</location>
        <topology evidence="1 9">Multi-pass membrane protein</topology>
    </subcellularLocation>
</comment>
<feature type="transmembrane region" description="Helical" evidence="9">
    <location>
        <begin position="263"/>
        <end position="281"/>
    </location>
</feature>
<dbReference type="InterPro" id="IPR035906">
    <property type="entry name" value="MetI-like_sf"/>
</dbReference>
<dbReference type="Pfam" id="PF00528">
    <property type="entry name" value="BPD_transp_1"/>
    <property type="match status" value="1"/>
</dbReference>